<evidence type="ECO:0000259" key="5">
    <source>
        <dbReference type="Pfam" id="PF25989"/>
    </source>
</evidence>
<comment type="subcellular location">
    <subcellularLocation>
        <location evidence="1">Cell envelope</location>
    </subcellularLocation>
</comment>
<dbReference type="Gene3D" id="1.10.287.470">
    <property type="entry name" value="Helix hairpin bin"/>
    <property type="match status" value="1"/>
</dbReference>
<evidence type="ECO:0000313" key="6">
    <source>
        <dbReference type="EMBL" id="BBI98493.1"/>
    </source>
</evidence>
<dbReference type="AlphaFoldDB" id="A0AAN1VYS8"/>
<reference evidence="6 7" key="1">
    <citation type="submission" date="2019-03" db="EMBL/GenBank/DDBJ databases">
        <title>Complete genome sequence of Ferrigenium kumadai strain An22, a microaerophilic iron-oxidizing bacterium isolated from a paddy field soil.</title>
        <authorList>
            <person name="Watanabe T."/>
            <person name="Asakawa S."/>
        </authorList>
    </citation>
    <scope>NUCLEOTIDE SEQUENCE [LARGE SCALE GENOMIC DNA]</scope>
    <source>
        <strain evidence="6 7">An22</strain>
    </source>
</reference>
<evidence type="ECO:0000313" key="7">
    <source>
        <dbReference type="Proteomes" id="UP001319121"/>
    </source>
</evidence>
<protein>
    <submittedName>
        <fullName evidence="6">Membrane protein</fullName>
    </submittedName>
</protein>
<accession>A0AAN1VYS8</accession>
<dbReference type="InterPro" id="IPR058637">
    <property type="entry name" value="YknX-like_C"/>
</dbReference>
<dbReference type="GO" id="GO:0030313">
    <property type="term" value="C:cell envelope"/>
    <property type="evidence" value="ECO:0007669"/>
    <property type="project" value="UniProtKB-SubCell"/>
</dbReference>
<evidence type="ECO:0000256" key="3">
    <source>
        <dbReference type="ARBA" id="ARBA00023054"/>
    </source>
</evidence>
<dbReference type="Gene3D" id="2.40.50.100">
    <property type="match status" value="1"/>
</dbReference>
<dbReference type="RefSeq" id="WP_246487423.1">
    <property type="nucleotide sequence ID" value="NZ_AP019536.1"/>
</dbReference>
<evidence type="ECO:0000256" key="4">
    <source>
        <dbReference type="SAM" id="Phobius"/>
    </source>
</evidence>
<dbReference type="GO" id="GO:0022857">
    <property type="term" value="F:transmembrane transporter activity"/>
    <property type="evidence" value="ECO:0007669"/>
    <property type="project" value="InterPro"/>
</dbReference>
<feature type="domain" description="YknX-like C-terminal permuted SH3-like" evidence="5">
    <location>
        <begin position="329"/>
        <end position="396"/>
    </location>
</feature>
<dbReference type="PANTHER" id="PTHR32347:SF29">
    <property type="entry name" value="UPF0194 MEMBRANE PROTEIN YBHG"/>
    <property type="match status" value="1"/>
</dbReference>
<keyword evidence="4" id="KW-1133">Transmembrane helix</keyword>
<evidence type="ECO:0000256" key="1">
    <source>
        <dbReference type="ARBA" id="ARBA00004196"/>
    </source>
</evidence>
<dbReference type="InterPro" id="IPR006143">
    <property type="entry name" value="RND_pump_MFP"/>
</dbReference>
<dbReference type="Pfam" id="PF25989">
    <property type="entry name" value="YknX_C"/>
    <property type="match status" value="1"/>
</dbReference>
<dbReference type="Gene3D" id="2.40.420.20">
    <property type="match status" value="1"/>
</dbReference>
<keyword evidence="3" id="KW-0175">Coiled coil</keyword>
<dbReference type="EMBL" id="AP019536">
    <property type="protein sequence ID" value="BBI98493.1"/>
    <property type="molecule type" value="Genomic_DNA"/>
</dbReference>
<evidence type="ECO:0000256" key="2">
    <source>
        <dbReference type="ARBA" id="ARBA00009477"/>
    </source>
</evidence>
<dbReference type="Proteomes" id="UP001319121">
    <property type="component" value="Chromosome"/>
</dbReference>
<comment type="similarity">
    <text evidence="2">Belongs to the membrane fusion protein (MFP) (TC 8.A.1) family.</text>
</comment>
<name>A0AAN1VYS8_9PROT</name>
<dbReference type="GO" id="GO:0016020">
    <property type="term" value="C:membrane"/>
    <property type="evidence" value="ECO:0007669"/>
    <property type="project" value="InterPro"/>
</dbReference>
<dbReference type="KEGG" id="fku:FGKAn22_01860"/>
<keyword evidence="4" id="KW-0812">Transmembrane</keyword>
<dbReference type="InterPro" id="IPR050465">
    <property type="entry name" value="UPF0194_transport"/>
</dbReference>
<organism evidence="6 7">
    <name type="scientific">Ferrigenium kumadai</name>
    <dbReference type="NCBI Taxonomy" id="1682490"/>
    <lineage>
        <taxon>Bacteria</taxon>
        <taxon>Pseudomonadati</taxon>
        <taxon>Pseudomonadota</taxon>
        <taxon>Betaproteobacteria</taxon>
        <taxon>Nitrosomonadales</taxon>
        <taxon>Gallionellaceae</taxon>
        <taxon>Ferrigenium</taxon>
    </lineage>
</organism>
<sequence>MKNIVQWRRRIFLALIVVLVAGGLFWGFRPQPVEVDLGVANRAPLRVTIEQEGRTRVVDRYVVTAPVSGYARRVRLDVGDAVERDTTLVELEPVRAEVLDMRSRAEATARIAAAESVVNAAEQRANAAASSSSLAQKELQRVSTLRATGYVSASAEDRAVSEAERSAAELRSAQFAVSTARHELVAARAALGYAASGSNAEMVAIHAPVAGRVLRIPHKSEGAVAAGQPLIEIGDPRALEVEVDVLSADAVRIHPGTRVVFERWGGAGVLEGAVRVVEPAGFTKVSALGVEEQRVWAIVSFTSPPALWQHLGDGYRVEASFILWEANDVLQIPASALFRDGNGWAAFVFEKGKAVKRRMEIGQRNGLNAQVISGVNAGEQVIVHPDDRVREGVRVAAR</sequence>
<feature type="transmembrane region" description="Helical" evidence="4">
    <location>
        <begin position="12"/>
        <end position="28"/>
    </location>
</feature>
<keyword evidence="7" id="KW-1185">Reference proteome</keyword>
<proteinExistence type="inferred from homology"/>
<gene>
    <name evidence="6" type="ORF">FGKAn22_01860</name>
</gene>
<dbReference type="PANTHER" id="PTHR32347">
    <property type="entry name" value="EFFLUX SYSTEM COMPONENT YKNX-RELATED"/>
    <property type="match status" value="1"/>
</dbReference>
<dbReference type="NCBIfam" id="TIGR01730">
    <property type="entry name" value="RND_mfp"/>
    <property type="match status" value="1"/>
</dbReference>
<keyword evidence="4" id="KW-0472">Membrane</keyword>